<dbReference type="Gene3D" id="1.10.287.130">
    <property type="match status" value="1"/>
</dbReference>
<keyword evidence="5 9" id="KW-0418">Kinase</keyword>
<dbReference type="SMART" id="SM00304">
    <property type="entry name" value="HAMP"/>
    <property type="match status" value="1"/>
</dbReference>
<dbReference type="OrthoDB" id="9121563at2"/>
<protein>
    <recommendedName>
        <fullName evidence="2">histidine kinase</fullName>
        <ecNumber evidence="2">2.7.13.3</ecNumber>
    </recommendedName>
</protein>
<dbReference type="AlphaFoldDB" id="A0A1N6SAL3"/>
<feature type="transmembrane region" description="Helical" evidence="7">
    <location>
        <begin position="144"/>
        <end position="168"/>
    </location>
</feature>
<evidence type="ECO:0000256" key="2">
    <source>
        <dbReference type="ARBA" id="ARBA00012438"/>
    </source>
</evidence>
<organism evidence="9 10">
    <name type="scientific">Solilutibacter tolerans</name>
    <dbReference type="NCBI Taxonomy" id="1604334"/>
    <lineage>
        <taxon>Bacteria</taxon>
        <taxon>Pseudomonadati</taxon>
        <taxon>Pseudomonadota</taxon>
        <taxon>Gammaproteobacteria</taxon>
        <taxon>Lysobacterales</taxon>
        <taxon>Lysobacteraceae</taxon>
        <taxon>Solilutibacter</taxon>
    </lineage>
</organism>
<dbReference type="EC" id="2.7.13.3" evidence="2"/>
<evidence type="ECO:0000313" key="10">
    <source>
        <dbReference type="Proteomes" id="UP000241788"/>
    </source>
</evidence>
<evidence type="ECO:0000256" key="1">
    <source>
        <dbReference type="ARBA" id="ARBA00000085"/>
    </source>
</evidence>
<dbReference type="InterPro" id="IPR003661">
    <property type="entry name" value="HisK_dim/P_dom"/>
</dbReference>
<proteinExistence type="predicted"/>
<dbReference type="CDD" id="cd00082">
    <property type="entry name" value="HisKA"/>
    <property type="match status" value="1"/>
</dbReference>
<dbReference type="SUPFAM" id="SSF47384">
    <property type="entry name" value="Homodimeric domain of signal transducing histidine kinase"/>
    <property type="match status" value="1"/>
</dbReference>
<dbReference type="PANTHER" id="PTHR45436:SF16">
    <property type="entry name" value="HISTIDINE KINASE"/>
    <property type="match status" value="1"/>
</dbReference>
<dbReference type="PANTHER" id="PTHR45436">
    <property type="entry name" value="SENSOR HISTIDINE KINASE YKOH"/>
    <property type="match status" value="1"/>
</dbReference>
<keyword evidence="10" id="KW-1185">Reference proteome</keyword>
<feature type="domain" description="HAMP" evidence="8">
    <location>
        <begin position="169"/>
        <end position="222"/>
    </location>
</feature>
<keyword evidence="6" id="KW-0902">Two-component regulatory system</keyword>
<keyword evidence="3" id="KW-0597">Phosphoprotein</keyword>
<keyword evidence="7" id="KW-0812">Transmembrane</keyword>
<keyword evidence="7" id="KW-0472">Membrane</keyword>
<reference evidence="10" key="1">
    <citation type="submission" date="2017-01" db="EMBL/GenBank/DDBJ databases">
        <authorList>
            <person name="Varghese N."/>
            <person name="Submissions S."/>
        </authorList>
    </citation>
    <scope>NUCLEOTIDE SEQUENCE [LARGE SCALE GENOMIC DNA]</scope>
    <source>
        <strain evidence="10">UM1</strain>
    </source>
</reference>
<dbReference type="GO" id="GO:0000155">
    <property type="term" value="F:phosphorelay sensor kinase activity"/>
    <property type="evidence" value="ECO:0007669"/>
    <property type="project" value="InterPro"/>
</dbReference>
<evidence type="ECO:0000256" key="7">
    <source>
        <dbReference type="SAM" id="Phobius"/>
    </source>
</evidence>
<sequence length="429" mass="47870">MAWVIACWQMTMRKHMSFRARVMLMAIGMGLTMSLVFAAAAIFITERYEHVLVGALLQDEANAWAERLFEDPNARLPSSELQRAYLRRPGETNPLPTHLAGLTPGVHEDHSSSSDGLHVGVFDTPAGRIYLEMDLREIEALERYLLHILFAVIFAGALLSSLLGWWLARSATRPLRRLAGEVERLDTAPHITDLAAHHPRDELGRVALAIDSYQRRLVEAEEVERAFFADASHELRTPVAVVRGALELLEEDVQAQPRLQAPMRRLRRGVDEVSTLLEALLRLARRQLAEREVMDVDAWAHQFLTTLVQGCAAPVTVSIEGRAGTLPLPLRDAELILSSLLRPLLAKPIGDILTGVLSPQGIELHFHTVQEDVPRLTSPIRNMASRSDRNLGTSLIGRLAKAHGWQVDMLDEKSLSIRWPHPAPTTQVN</sequence>
<dbReference type="InterPro" id="IPR003660">
    <property type="entry name" value="HAMP_dom"/>
</dbReference>
<name>A0A1N6SAL3_9GAMM</name>
<feature type="transmembrane region" description="Helical" evidence="7">
    <location>
        <begin position="22"/>
        <end position="44"/>
    </location>
</feature>
<evidence type="ECO:0000259" key="8">
    <source>
        <dbReference type="PROSITE" id="PS50885"/>
    </source>
</evidence>
<comment type="catalytic activity">
    <reaction evidence="1">
        <text>ATP + protein L-histidine = ADP + protein N-phospho-L-histidine.</text>
        <dbReference type="EC" id="2.7.13.3"/>
    </reaction>
</comment>
<dbReference type="Proteomes" id="UP000241788">
    <property type="component" value="Unassembled WGS sequence"/>
</dbReference>
<dbReference type="STRING" id="1604334.SAMN05421546_1232"/>
<dbReference type="PROSITE" id="PS50885">
    <property type="entry name" value="HAMP"/>
    <property type="match status" value="1"/>
</dbReference>
<keyword evidence="7" id="KW-1133">Transmembrane helix</keyword>
<dbReference type="GO" id="GO:0005886">
    <property type="term" value="C:plasma membrane"/>
    <property type="evidence" value="ECO:0007669"/>
    <property type="project" value="TreeGrafter"/>
</dbReference>
<dbReference type="SMART" id="SM00388">
    <property type="entry name" value="HisKA"/>
    <property type="match status" value="1"/>
</dbReference>
<dbReference type="EMBL" id="FTLW01000002">
    <property type="protein sequence ID" value="SIQ38165.1"/>
    <property type="molecule type" value="Genomic_DNA"/>
</dbReference>
<accession>A0A1N6SAL3</accession>
<evidence type="ECO:0000256" key="4">
    <source>
        <dbReference type="ARBA" id="ARBA00022679"/>
    </source>
</evidence>
<evidence type="ECO:0000256" key="6">
    <source>
        <dbReference type="ARBA" id="ARBA00023012"/>
    </source>
</evidence>
<dbReference type="Gene3D" id="6.10.340.10">
    <property type="match status" value="1"/>
</dbReference>
<dbReference type="Pfam" id="PF00512">
    <property type="entry name" value="HisKA"/>
    <property type="match status" value="1"/>
</dbReference>
<dbReference type="Pfam" id="PF00672">
    <property type="entry name" value="HAMP"/>
    <property type="match status" value="1"/>
</dbReference>
<evidence type="ECO:0000256" key="5">
    <source>
        <dbReference type="ARBA" id="ARBA00022777"/>
    </source>
</evidence>
<keyword evidence="4" id="KW-0808">Transferase</keyword>
<gene>
    <name evidence="9" type="ORF">SAMN05421546_1232</name>
</gene>
<dbReference type="InterPro" id="IPR050428">
    <property type="entry name" value="TCS_sensor_his_kinase"/>
</dbReference>
<evidence type="ECO:0000313" key="9">
    <source>
        <dbReference type="EMBL" id="SIQ38165.1"/>
    </source>
</evidence>
<dbReference type="InterPro" id="IPR036097">
    <property type="entry name" value="HisK_dim/P_sf"/>
</dbReference>
<evidence type="ECO:0000256" key="3">
    <source>
        <dbReference type="ARBA" id="ARBA00022553"/>
    </source>
</evidence>